<keyword evidence="6 9" id="KW-1133">Transmembrane helix</keyword>
<feature type="compositionally biased region" description="Acidic residues" evidence="8">
    <location>
        <begin position="165"/>
        <end position="175"/>
    </location>
</feature>
<dbReference type="Gene3D" id="1.10.357.20">
    <property type="entry name" value="SLC41 divalent cation transporters, integral membrane domain"/>
    <property type="match status" value="1"/>
</dbReference>
<evidence type="ECO:0000313" key="12">
    <source>
        <dbReference type="Proteomes" id="UP001530400"/>
    </source>
</evidence>
<keyword evidence="5" id="KW-0460">Magnesium</keyword>
<feature type="transmembrane region" description="Helical" evidence="9">
    <location>
        <begin position="313"/>
        <end position="334"/>
    </location>
</feature>
<proteinExistence type="inferred from homology"/>
<evidence type="ECO:0000313" key="11">
    <source>
        <dbReference type="EMBL" id="KAL3774238.1"/>
    </source>
</evidence>
<evidence type="ECO:0000256" key="3">
    <source>
        <dbReference type="ARBA" id="ARBA00022448"/>
    </source>
</evidence>
<accession>A0ABD3NE97</accession>
<dbReference type="EMBL" id="JALLPJ020001203">
    <property type="protein sequence ID" value="KAL3774238.1"/>
    <property type="molecule type" value="Genomic_DNA"/>
</dbReference>
<evidence type="ECO:0000256" key="5">
    <source>
        <dbReference type="ARBA" id="ARBA00022842"/>
    </source>
</evidence>
<evidence type="ECO:0000256" key="2">
    <source>
        <dbReference type="ARBA" id="ARBA00009749"/>
    </source>
</evidence>
<feature type="region of interest" description="Disordered" evidence="8">
    <location>
        <begin position="1"/>
        <end position="30"/>
    </location>
</feature>
<sequence length="680" mass="74896">MAADTPARFQPTNSNTTDMASSVSAAAPQAVMESELVLLRQQNKELQSKLNRLQSQISENGGKQGNGLPTPSSETNHLHHRNLSSQEKFYDEGIILAKKPAIAHAHSTNSEHSPVELEAAPLMPHVEGTETPKQSNRKNPLSTVSHQTAHQLDEEHGVAKSSSAEETDDDADESDELIHDDSSHNKHQSRRRIRARVHHVGTFWHDIKERAGWLIGLLFLQSCSSFIIQYNERFLQGHMVIVQFLTMLVGAGGNAGNQASVRVIRGLAVGTLNDRTMKPFLRQEVKMGLGLSALLGITGCIRAALFRTPLGETIAVTTSLCAIVLISVVFGNMLPLLMRRVGIDPAHSSTTIQVIMDIMGVLITVCVSSFVMSFKVFQHEGTPHRSKFSTMPCYCVRPGCKRQPYQKAYDATCRGCAVYWALNQGLAEVVQVLKKGVGHPVAVDTSAWTANTMHTNNTAVHIYQESSNADSEWRVVRVSERPEDLTSDNVRVFLVYTKSGTGPRNFLPSEIVSAAAGISNKKAAADIASNIAKSKKYTDSFAEKKEHMVETGKWVLNDARAPSYKDQISKPFGGYEKAKERGFFVEQTHPSYKNFLKYITERSSLKNQLNAAWNEIVEAGGEVKDRSFGSLDDMRRTLEGLLMVMDIMGVLITVCVSSLVMSFKVFQHDEAPDSSGKTVT</sequence>
<keyword evidence="4 9" id="KW-0812">Transmembrane</keyword>
<reference evidence="11 12" key="1">
    <citation type="submission" date="2024-10" db="EMBL/GenBank/DDBJ databases">
        <title>Updated reference genomes for cyclostephanoid diatoms.</title>
        <authorList>
            <person name="Roberts W.R."/>
            <person name="Alverson A.J."/>
        </authorList>
    </citation>
    <scope>NUCLEOTIDE SEQUENCE [LARGE SCALE GENOMIC DNA]</scope>
    <source>
        <strain evidence="11 12">AJA010-31</strain>
    </source>
</reference>
<feature type="domain" description="SLC41A/MgtE integral membrane" evidence="10">
    <location>
        <begin position="246"/>
        <end position="366"/>
    </location>
</feature>
<dbReference type="PANTHER" id="PTHR41394">
    <property type="entry name" value="MAGNESIUM TRANSPORTER MGTE"/>
    <property type="match status" value="1"/>
</dbReference>
<keyword evidence="12" id="KW-1185">Reference proteome</keyword>
<protein>
    <recommendedName>
        <fullName evidence="10">SLC41A/MgtE integral membrane domain-containing protein</fullName>
    </recommendedName>
</protein>
<dbReference type="Proteomes" id="UP001530400">
    <property type="component" value="Unassembled WGS sequence"/>
</dbReference>
<comment type="similarity">
    <text evidence="2">Belongs to the SLC41A transporter family.</text>
</comment>
<name>A0ABD3NE97_9STRA</name>
<evidence type="ECO:0000256" key="6">
    <source>
        <dbReference type="ARBA" id="ARBA00022989"/>
    </source>
</evidence>
<dbReference type="AlphaFoldDB" id="A0ABD3NE97"/>
<evidence type="ECO:0000256" key="9">
    <source>
        <dbReference type="SAM" id="Phobius"/>
    </source>
</evidence>
<evidence type="ECO:0000256" key="8">
    <source>
        <dbReference type="SAM" id="MobiDB-lite"/>
    </source>
</evidence>
<comment type="caution">
    <text evidence="11">The sequence shown here is derived from an EMBL/GenBank/DDBJ whole genome shotgun (WGS) entry which is preliminary data.</text>
</comment>
<feature type="transmembrane region" description="Helical" evidence="9">
    <location>
        <begin position="354"/>
        <end position="377"/>
    </location>
</feature>
<feature type="transmembrane region" description="Helical" evidence="9">
    <location>
        <begin position="641"/>
        <end position="663"/>
    </location>
</feature>
<evidence type="ECO:0000256" key="4">
    <source>
        <dbReference type="ARBA" id="ARBA00022692"/>
    </source>
</evidence>
<dbReference type="SUPFAM" id="SSF161093">
    <property type="entry name" value="MgtE membrane domain-like"/>
    <property type="match status" value="1"/>
</dbReference>
<dbReference type="InterPro" id="IPR006667">
    <property type="entry name" value="SLC41_membr_dom"/>
</dbReference>
<feature type="compositionally biased region" description="Polar residues" evidence="8">
    <location>
        <begin position="50"/>
        <end position="75"/>
    </location>
</feature>
<feature type="region of interest" description="Disordered" evidence="8">
    <location>
        <begin position="126"/>
        <end position="192"/>
    </location>
</feature>
<organism evidence="11 12">
    <name type="scientific">Cyclotella atomus</name>
    <dbReference type="NCBI Taxonomy" id="382360"/>
    <lineage>
        <taxon>Eukaryota</taxon>
        <taxon>Sar</taxon>
        <taxon>Stramenopiles</taxon>
        <taxon>Ochrophyta</taxon>
        <taxon>Bacillariophyta</taxon>
        <taxon>Coscinodiscophyceae</taxon>
        <taxon>Thalassiosirophycidae</taxon>
        <taxon>Stephanodiscales</taxon>
        <taxon>Stephanodiscaceae</taxon>
        <taxon>Cyclotella</taxon>
    </lineage>
</organism>
<dbReference type="PANTHER" id="PTHR41394:SF5">
    <property type="entry name" value="SLC41A_MGTE INTEGRAL MEMBRANE DOMAIN-CONTAINING PROTEIN"/>
    <property type="match status" value="1"/>
</dbReference>
<evidence type="ECO:0000256" key="7">
    <source>
        <dbReference type="ARBA" id="ARBA00023136"/>
    </source>
</evidence>
<feature type="region of interest" description="Disordered" evidence="8">
    <location>
        <begin position="50"/>
        <end position="78"/>
    </location>
</feature>
<keyword evidence="3" id="KW-0813">Transport</keyword>
<dbReference type="GO" id="GO:0016020">
    <property type="term" value="C:membrane"/>
    <property type="evidence" value="ECO:0007669"/>
    <property type="project" value="UniProtKB-SubCell"/>
</dbReference>
<comment type="subcellular location">
    <subcellularLocation>
        <location evidence="1">Membrane</location>
        <topology evidence="1">Multi-pass membrane protein</topology>
    </subcellularLocation>
</comment>
<dbReference type="InterPro" id="IPR036739">
    <property type="entry name" value="SLC41_membr_dom_sf"/>
</dbReference>
<feature type="compositionally biased region" description="Polar residues" evidence="8">
    <location>
        <begin position="10"/>
        <end position="19"/>
    </location>
</feature>
<feature type="compositionally biased region" description="Polar residues" evidence="8">
    <location>
        <begin position="131"/>
        <end position="150"/>
    </location>
</feature>
<gene>
    <name evidence="11" type="ORF">ACHAWO_012672</name>
</gene>
<dbReference type="Pfam" id="PF01769">
    <property type="entry name" value="MgtE"/>
    <property type="match status" value="1"/>
</dbReference>
<evidence type="ECO:0000259" key="10">
    <source>
        <dbReference type="Pfam" id="PF01769"/>
    </source>
</evidence>
<feature type="transmembrane region" description="Helical" evidence="9">
    <location>
        <begin position="287"/>
        <end position="306"/>
    </location>
</feature>
<keyword evidence="7 9" id="KW-0472">Membrane</keyword>
<evidence type="ECO:0000256" key="1">
    <source>
        <dbReference type="ARBA" id="ARBA00004141"/>
    </source>
</evidence>